<sequence>METKRPESDGLARRSKGNERTLRKDIHLLGRILGDVIQELEGAATFDLVERIRKMSVAFPEASGPGIRARAD</sequence>
<proteinExistence type="predicted"/>
<comment type="caution">
    <text evidence="1">The sequence shown here is derived from an EMBL/GenBank/DDBJ whole genome shotgun (WGS) entry which is preliminary data.</text>
</comment>
<reference evidence="2" key="1">
    <citation type="journal article" date="2019" name="Int. J. Syst. Evol. Microbiol.">
        <title>The Global Catalogue of Microorganisms (GCM) 10K type strain sequencing project: providing services to taxonomists for standard genome sequencing and annotation.</title>
        <authorList>
            <consortium name="The Broad Institute Genomics Platform"/>
            <consortium name="The Broad Institute Genome Sequencing Center for Infectious Disease"/>
            <person name="Wu L."/>
            <person name="Ma J."/>
        </authorList>
    </citation>
    <scope>NUCLEOTIDE SEQUENCE [LARGE SCALE GENOMIC DNA]</scope>
    <source>
        <strain evidence="2">JCM 17804</strain>
    </source>
</reference>
<evidence type="ECO:0000313" key="1">
    <source>
        <dbReference type="EMBL" id="GAA4340478.1"/>
    </source>
</evidence>
<protein>
    <submittedName>
        <fullName evidence="1">Uncharacterized protein</fullName>
    </submittedName>
</protein>
<dbReference type="EMBL" id="BAABGJ010000017">
    <property type="protein sequence ID" value="GAA4340478.1"/>
    <property type="molecule type" value="Genomic_DNA"/>
</dbReference>
<keyword evidence="2" id="KW-1185">Reference proteome</keyword>
<organism evidence="1 2">
    <name type="scientific">Variovorax defluvii</name>
    <dbReference type="NCBI Taxonomy" id="913761"/>
    <lineage>
        <taxon>Bacteria</taxon>
        <taxon>Pseudomonadati</taxon>
        <taxon>Pseudomonadota</taxon>
        <taxon>Betaproteobacteria</taxon>
        <taxon>Burkholderiales</taxon>
        <taxon>Comamonadaceae</taxon>
        <taxon>Variovorax</taxon>
    </lineage>
</organism>
<gene>
    <name evidence="1" type="ORF">GCM10023165_20450</name>
</gene>
<accession>A0ABP8HK27</accession>
<name>A0ABP8HK27_9BURK</name>
<evidence type="ECO:0000313" key="2">
    <source>
        <dbReference type="Proteomes" id="UP001500975"/>
    </source>
</evidence>
<dbReference type="Proteomes" id="UP001500975">
    <property type="component" value="Unassembled WGS sequence"/>
</dbReference>